<dbReference type="InterPro" id="IPR055768">
    <property type="entry name" value="DUF7344"/>
</dbReference>
<evidence type="ECO:0000313" key="3">
    <source>
        <dbReference type="EMBL" id="SFL62114.1"/>
    </source>
</evidence>
<keyword evidence="1" id="KW-1133">Transmembrane helix</keyword>
<feature type="transmembrane region" description="Helical" evidence="1">
    <location>
        <begin position="125"/>
        <end position="147"/>
    </location>
</feature>
<feature type="transmembrane region" description="Helical" evidence="1">
    <location>
        <begin position="153"/>
        <end position="173"/>
    </location>
</feature>
<keyword evidence="1" id="KW-0472">Membrane</keyword>
<dbReference type="AlphaFoldDB" id="A0A1I4J6E5"/>
<evidence type="ECO:0000259" key="2">
    <source>
        <dbReference type="Pfam" id="PF24035"/>
    </source>
</evidence>
<evidence type="ECO:0000313" key="4">
    <source>
        <dbReference type="Proteomes" id="UP000199607"/>
    </source>
</evidence>
<proteinExistence type="predicted"/>
<accession>A0A1I4J6E5</accession>
<gene>
    <name evidence="3" type="ORF">SAMN04487950_4413</name>
</gene>
<sequence>MAEGETVAQTETGGVETGEVFQTLSNQRRRFVVHALEQEQGALELRTLSTQVAAWENDKEPAAVNSQERRRVYNSLQQVHLPQMDDDGLVEYDKRSGTIEPTADIADLQLYLEVVRGNDIPWSTYYLLLGFFSMVFAGAATSGVAPFASLPVLVAALIPGVLLTISGLAHTYVSRKRQLGRDGPPPELSS</sequence>
<organism evidence="3 4">
    <name type="scientific">Halogranum rubrum</name>
    <dbReference type="NCBI Taxonomy" id="553466"/>
    <lineage>
        <taxon>Archaea</taxon>
        <taxon>Methanobacteriati</taxon>
        <taxon>Methanobacteriota</taxon>
        <taxon>Stenosarchaea group</taxon>
        <taxon>Halobacteria</taxon>
        <taxon>Halobacteriales</taxon>
        <taxon>Haloferacaceae</taxon>
    </lineage>
</organism>
<keyword evidence="1" id="KW-0812">Transmembrane</keyword>
<dbReference type="Pfam" id="PF24035">
    <property type="entry name" value="DUF7344"/>
    <property type="match status" value="1"/>
</dbReference>
<reference evidence="4" key="1">
    <citation type="submission" date="2016-10" db="EMBL/GenBank/DDBJ databases">
        <authorList>
            <person name="Varghese N."/>
            <person name="Submissions S."/>
        </authorList>
    </citation>
    <scope>NUCLEOTIDE SEQUENCE [LARGE SCALE GENOMIC DNA]</scope>
    <source>
        <strain evidence="4">CGMCC 1.7738</strain>
    </source>
</reference>
<evidence type="ECO:0000256" key="1">
    <source>
        <dbReference type="SAM" id="Phobius"/>
    </source>
</evidence>
<protein>
    <recommendedName>
        <fullName evidence="2">DUF7344 domain-containing protein</fullName>
    </recommendedName>
</protein>
<dbReference type="RefSeq" id="WP_089872482.1">
    <property type="nucleotide sequence ID" value="NZ_FOTC01000009.1"/>
</dbReference>
<dbReference type="EMBL" id="FOTC01000009">
    <property type="protein sequence ID" value="SFL62114.1"/>
    <property type="molecule type" value="Genomic_DNA"/>
</dbReference>
<dbReference type="Proteomes" id="UP000199607">
    <property type="component" value="Unassembled WGS sequence"/>
</dbReference>
<name>A0A1I4J6E5_9EURY</name>
<keyword evidence="4" id="KW-1185">Reference proteome</keyword>
<feature type="domain" description="DUF7344" evidence="2">
    <location>
        <begin position="21"/>
        <end position="100"/>
    </location>
</feature>